<keyword evidence="3" id="KW-1185">Reference proteome</keyword>
<feature type="region of interest" description="Disordered" evidence="1">
    <location>
        <begin position="22"/>
        <end position="43"/>
    </location>
</feature>
<dbReference type="PROSITE" id="PS51257">
    <property type="entry name" value="PROKAR_LIPOPROTEIN"/>
    <property type="match status" value="1"/>
</dbReference>
<dbReference type="Proteomes" id="UP001165384">
    <property type="component" value="Unassembled WGS sequence"/>
</dbReference>
<evidence type="ECO:0000313" key="2">
    <source>
        <dbReference type="EMBL" id="MCG2575783.1"/>
    </source>
</evidence>
<dbReference type="RefSeq" id="WP_275707048.1">
    <property type="nucleotide sequence ID" value="NZ_JAKLTN010000001.1"/>
</dbReference>
<evidence type="ECO:0000256" key="1">
    <source>
        <dbReference type="SAM" id="MobiDB-lite"/>
    </source>
</evidence>
<accession>A0ABS9JY05</accession>
<name>A0ABS9JY05_9RHOO</name>
<dbReference type="EMBL" id="JAKLTN010000001">
    <property type="protein sequence ID" value="MCG2575783.1"/>
    <property type="molecule type" value="Genomic_DNA"/>
</dbReference>
<evidence type="ECO:0000313" key="3">
    <source>
        <dbReference type="Proteomes" id="UP001165384"/>
    </source>
</evidence>
<organism evidence="2 3">
    <name type="scientific">Dechloromonas hankyongensis</name>
    <dbReference type="NCBI Taxonomy" id="2908002"/>
    <lineage>
        <taxon>Bacteria</taxon>
        <taxon>Pseudomonadati</taxon>
        <taxon>Pseudomonadota</taxon>
        <taxon>Betaproteobacteria</taxon>
        <taxon>Rhodocyclales</taxon>
        <taxon>Azonexaceae</taxon>
        <taxon>Dechloromonas</taxon>
    </lineage>
</organism>
<sequence length="390" mass="43351">MRRTVLPALMIAVLLAGCSTFEEGEGEGPALPPDMARRADGRTATAWPTSLGETEVRKRIARLLPGTVKDRAGWAEDLHTAFKALEVPHATQTYCAAMAVIEQESSFQADPVVPGLPNIVRKELEMRAGRYGVPSLIVTAALSKNSPTGKSYNERIDALKTETQLNDLFEDMIGELPFGRQLFADYNPVRTGGPMQVSVEFAAQHVKERSYPYPIARKLRNEVFTRRGGLYFGSAILLDYEVPYDQIVYRFADFNAGRYSSRNAAFQLALGKLSGKPLAPDGDLLRYENGLPANVASSVEDAALGIAYKLDMSRPQIRRDLLLEKTAAFSRSPLFTRVFEMADKLGKPMPRQAMPQIDLKSPKITRRLTTEWFARRVEGRYKTCLARGIT</sequence>
<protein>
    <submittedName>
        <fullName evidence="2">DUF1615 domain-containing protein</fullName>
    </submittedName>
</protein>
<reference evidence="2" key="1">
    <citation type="submission" date="2022-01" db="EMBL/GenBank/DDBJ databases">
        <authorList>
            <person name="Jo J.-H."/>
            <person name="Im W.-T."/>
        </authorList>
    </citation>
    <scope>NUCLEOTIDE SEQUENCE</scope>
    <source>
        <strain evidence="2">XY25</strain>
    </source>
</reference>
<dbReference type="InterPro" id="IPR011673">
    <property type="entry name" value="DUF1615"/>
</dbReference>
<gene>
    <name evidence="2" type="ORF">LZ012_02100</name>
</gene>
<proteinExistence type="predicted"/>
<dbReference type="Pfam" id="PF07759">
    <property type="entry name" value="DUF1615"/>
    <property type="match status" value="1"/>
</dbReference>
<comment type="caution">
    <text evidence="2">The sequence shown here is derived from an EMBL/GenBank/DDBJ whole genome shotgun (WGS) entry which is preliminary data.</text>
</comment>